<name>A0ABU2LQC7_9ACTN</name>
<dbReference type="InterPro" id="IPR051448">
    <property type="entry name" value="CdaR-like_regulators"/>
</dbReference>
<dbReference type="Gene3D" id="1.10.10.2840">
    <property type="entry name" value="PucR C-terminal helix-turn-helix domain"/>
    <property type="match status" value="2"/>
</dbReference>
<accession>A0ABU2LQC7</accession>
<evidence type="ECO:0000259" key="1">
    <source>
        <dbReference type="Pfam" id="PF13556"/>
    </source>
</evidence>
<evidence type="ECO:0000313" key="2">
    <source>
        <dbReference type="EMBL" id="MDT0319243.1"/>
    </source>
</evidence>
<comment type="caution">
    <text evidence="2">The sequence shown here is derived from an EMBL/GenBank/DDBJ whole genome shotgun (WGS) entry which is preliminary data.</text>
</comment>
<dbReference type="PANTHER" id="PTHR33744:SF1">
    <property type="entry name" value="DNA-BINDING TRANSCRIPTIONAL ACTIVATOR ADER"/>
    <property type="match status" value="1"/>
</dbReference>
<dbReference type="Pfam" id="PF13556">
    <property type="entry name" value="HTH_30"/>
    <property type="match status" value="2"/>
</dbReference>
<dbReference type="InterPro" id="IPR025736">
    <property type="entry name" value="PucR_C-HTH_dom"/>
</dbReference>
<sequence length="501" mass="53551">MVERDEETSRRGDGERELLRELTRQMSRDAAPDVGQVVEWLGRRTGAEVGLLTGSGVVAAGTAGFPRRMPDWLARVFPRLALGDLATAAEQSGGLRVRCEAIGPRVPHPVLVVIDSSAPSEESRSLVSAACGVLAALHGTREAAAASRISRDRARQLRFAVLSALMEGQPFLARRMMAGAVPAVLDAAAVRVYLLRCGPADRDLISEAYQDHTGFHGPDLLVRCPVYNHHLICVLAEGANDAHGHRETLLRLVRENPGYTLGISGPHPLAATAEAYAQAANALAVARDRPTRVADYQGQSPLVHLLPEQEALAWARAFLRPLSSAPRLTINVTRLATDVPQAGIARLLGISRNTVRAHVRRAEEALGTGLNDVSSRAALALALGIAGPPLAAGGDVEQPAPTLEELFRAQPAVVWAEAFLSPLRDADHRGLDATLRAWIGANTDAQRAATRLGISRNTVRARVRSAERLLHRALLSDTGSGVHDLVHALRISQDTPVLTVA</sequence>
<dbReference type="RefSeq" id="WP_311598423.1">
    <property type="nucleotide sequence ID" value="NZ_JAVREM010000012.1"/>
</dbReference>
<gene>
    <name evidence="2" type="ORF">RNC47_12935</name>
</gene>
<feature type="domain" description="PucR C-terminal helix-turn-helix" evidence="1">
    <location>
        <begin position="342"/>
        <end position="383"/>
    </location>
</feature>
<dbReference type="PANTHER" id="PTHR33744">
    <property type="entry name" value="CARBOHYDRATE DIACID REGULATOR"/>
    <property type="match status" value="1"/>
</dbReference>
<feature type="domain" description="PucR C-terminal helix-turn-helix" evidence="1">
    <location>
        <begin position="433"/>
        <end position="474"/>
    </location>
</feature>
<dbReference type="Proteomes" id="UP001183420">
    <property type="component" value="Unassembled WGS sequence"/>
</dbReference>
<dbReference type="EMBL" id="JAVREM010000012">
    <property type="protein sequence ID" value="MDT0319243.1"/>
    <property type="molecule type" value="Genomic_DNA"/>
</dbReference>
<organism evidence="2 3">
    <name type="scientific">Streptomyces millisiae</name>
    <dbReference type="NCBI Taxonomy" id="3075542"/>
    <lineage>
        <taxon>Bacteria</taxon>
        <taxon>Bacillati</taxon>
        <taxon>Actinomycetota</taxon>
        <taxon>Actinomycetes</taxon>
        <taxon>Kitasatosporales</taxon>
        <taxon>Streptomycetaceae</taxon>
        <taxon>Streptomyces</taxon>
    </lineage>
</organism>
<keyword evidence="3" id="KW-1185">Reference proteome</keyword>
<proteinExistence type="predicted"/>
<evidence type="ECO:0000313" key="3">
    <source>
        <dbReference type="Proteomes" id="UP001183420"/>
    </source>
</evidence>
<reference evidence="3" key="1">
    <citation type="submission" date="2023-07" db="EMBL/GenBank/DDBJ databases">
        <title>30 novel species of actinomycetes from the DSMZ collection.</title>
        <authorList>
            <person name="Nouioui I."/>
        </authorList>
    </citation>
    <scope>NUCLEOTIDE SEQUENCE [LARGE SCALE GENOMIC DNA]</scope>
    <source>
        <strain evidence="3">DSM 44918</strain>
    </source>
</reference>
<protein>
    <submittedName>
        <fullName evidence="2">Helix-turn-helix domain-containing protein</fullName>
    </submittedName>
</protein>
<dbReference type="InterPro" id="IPR042070">
    <property type="entry name" value="PucR_C-HTH_sf"/>
</dbReference>